<dbReference type="PANTHER" id="PTHR23133">
    <property type="entry name" value="IMIDAZOLEGLYCEROL-PHOSPHATE DEHYDRATASE HIS7"/>
    <property type="match status" value="1"/>
</dbReference>
<evidence type="ECO:0000256" key="7">
    <source>
        <dbReference type="RuleBase" id="RU000599"/>
    </source>
</evidence>
<dbReference type="HAMAP" id="MF_00076">
    <property type="entry name" value="HisB"/>
    <property type="match status" value="1"/>
</dbReference>
<dbReference type="NCBIfam" id="NF002111">
    <property type="entry name" value="PRK00951.2-1"/>
    <property type="match status" value="1"/>
</dbReference>
<keyword evidence="5 6" id="KW-0456">Lyase</keyword>
<evidence type="ECO:0000313" key="9">
    <source>
        <dbReference type="Proteomes" id="UP000246278"/>
    </source>
</evidence>
<keyword evidence="9" id="KW-1185">Reference proteome</keyword>
<sequence>MSENANENIRSAKVKRKTFETDIQVELNLDGSGQHSIDSGVVFLDHMLANFSKHSGIDLTLHCKGDTEVDDHHSVEDIALVMGSAMLEALGDKKGVQRYGWSMIPMDEALARCALDLGGRSYCVFKCDFNRPDINGFSTEMIEHFFLSLSRTLQANIHLTVLEGSNTHHKIEALFKAFAYALKQAVSITGTSVPSTKGTL</sequence>
<dbReference type="PROSITE" id="PS00954">
    <property type="entry name" value="IGP_DEHYDRATASE_1"/>
    <property type="match status" value="1"/>
</dbReference>
<comment type="catalytic activity">
    <reaction evidence="6 7">
        <text>D-erythro-1-(imidazol-4-yl)glycerol 3-phosphate = 3-(imidazol-4-yl)-2-oxopropyl phosphate + H2O</text>
        <dbReference type="Rhea" id="RHEA:11040"/>
        <dbReference type="ChEBI" id="CHEBI:15377"/>
        <dbReference type="ChEBI" id="CHEBI:57766"/>
        <dbReference type="ChEBI" id="CHEBI:58278"/>
        <dbReference type="EC" id="4.2.1.19"/>
    </reaction>
</comment>
<dbReference type="PROSITE" id="PS00955">
    <property type="entry name" value="IGP_DEHYDRATASE_2"/>
    <property type="match status" value="1"/>
</dbReference>
<keyword evidence="4 6" id="KW-0368">Histidine biosynthesis</keyword>
<dbReference type="GO" id="GO:0005737">
    <property type="term" value="C:cytoplasm"/>
    <property type="evidence" value="ECO:0007669"/>
    <property type="project" value="UniProtKB-SubCell"/>
</dbReference>
<evidence type="ECO:0000256" key="5">
    <source>
        <dbReference type="ARBA" id="ARBA00023239"/>
    </source>
</evidence>
<name>A0A317T670_9CHLB</name>
<evidence type="ECO:0000256" key="6">
    <source>
        <dbReference type="HAMAP-Rule" id="MF_00076"/>
    </source>
</evidence>
<evidence type="ECO:0000256" key="3">
    <source>
        <dbReference type="ARBA" id="ARBA00022605"/>
    </source>
</evidence>
<dbReference type="InterPro" id="IPR020565">
    <property type="entry name" value="ImidazoleglycerP_deHydtase_CS"/>
</dbReference>
<protein>
    <recommendedName>
        <fullName evidence="2 6">Imidazoleglycerol-phosphate dehydratase</fullName>
        <shortName evidence="6">IGPD</shortName>
        <ecNumber evidence="6 7">4.2.1.19</ecNumber>
    </recommendedName>
</protein>
<dbReference type="AlphaFoldDB" id="A0A317T670"/>
<dbReference type="SUPFAM" id="SSF54211">
    <property type="entry name" value="Ribosomal protein S5 domain 2-like"/>
    <property type="match status" value="2"/>
</dbReference>
<dbReference type="EC" id="4.2.1.19" evidence="6 7"/>
<dbReference type="CDD" id="cd07914">
    <property type="entry name" value="IGPD"/>
    <property type="match status" value="1"/>
</dbReference>
<accession>A0A317T670</accession>
<gene>
    <name evidence="6" type="primary">hisB</name>
    <name evidence="8" type="ORF">CR164_07930</name>
</gene>
<dbReference type="Gene3D" id="3.30.230.40">
    <property type="entry name" value="Imidazole glycerol phosphate dehydratase, domain 1"/>
    <property type="match status" value="2"/>
</dbReference>
<evidence type="ECO:0000256" key="1">
    <source>
        <dbReference type="ARBA" id="ARBA00005047"/>
    </source>
</evidence>
<dbReference type="InterPro" id="IPR000807">
    <property type="entry name" value="ImidazoleglycerolP_deHydtase"/>
</dbReference>
<comment type="caution">
    <text evidence="8">The sequence shown here is derived from an EMBL/GenBank/DDBJ whole genome shotgun (WGS) entry which is preliminary data.</text>
</comment>
<dbReference type="EMBL" id="PDNZ01000005">
    <property type="protein sequence ID" value="PWW81750.1"/>
    <property type="molecule type" value="Genomic_DNA"/>
</dbReference>
<dbReference type="InterPro" id="IPR020568">
    <property type="entry name" value="Ribosomal_Su5_D2-typ_SF"/>
</dbReference>
<reference evidence="9" key="1">
    <citation type="submission" date="2017-10" db="EMBL/GenBank/DDBJ databases">
        <authorList>
            <person name="Gaisin V.A."/>
            <person name="Rysina M.S."/>
            <person name="Grouzdev D.S."/>
        </authorList>
    </citation>
    <scope>NUCLEOTIDE SEQUENCE [LARGE SCALE GENOMIC DNA]</scope>
    <source>
        <strain evidence="9">V1</strain>
    </source>
</reference>
<dbReference type="FunFam" id="3.30.230.40:FF:000001">
    <property type="entry name" value="Imidazoleglycerol-phosphate dehydratase HisB"/>
    <property type="match status" value="1"/>
</dbReference>
<comment type="similarity">
    <text evidence="6 7">Belongs to the imidazoleglycerol-phosphate dehydratase family.</text>
</comment>
<evidence type="ECO:0000313" key="8">
    <source>
        <dbReference type="EMBL" id="PWW81750.1"/>
    </source>
</evidence>
<comment type="subcellular location">
    <subcellularLocation>
        <location evidence="6 7">Cytoplasm</location>
    </subcellularLocation>
</comment>
<dbReference type="NCBIfam" id="NF002114">
    <property type="entry name" value="PRK00951.2-4"/>
    <property type="match status" value="1"/>
</dbReference>
<evidence type="ECO:0000256" key="2">
    <source>
        <dbReference type="ARBA" id="ARBA00016664"/>
    </source>
</evidence>
<keyword evidence="3 6" id="KW-0028">Amino-acid biosynthesis</keyword>
<dbReference type="UniPathway" id="UPA00031">
    <property type="reaction ID" value="UER00011"/>
</dbReference>
<dbReference type="InterPro" id="IPR038494">
    <property type="entry name" value="IGPD_sf"/>
</dbReference>
<dbReference type="OrthoDB" id="9790411at2"/>
<dbReference type="PANTHER" id="PTHR23133:SF2">
    <property type="entry name" value="IMIDAZOLEGLYCEROL-PHOSPHATE DEHYDRATASE"/>
    <property type="match status" value="1"/>
</dbReference>
<proteinExistence type="inferred from homology"/>
<dbReference type="FunFam" id="3.30.230.40:FF:000003">
    <property type="entry name" value="Imidazoleglycerol-phosphate dehydratase HisB"/>
    <property type="match status" value="1"/>
</dbReference>
<dbReference type="GO" id="GO:0000105">
    <property type="term" value="P:L-histidine biosynthetic process"/>
    <property type="evidence" value="ECO:0007669"/>
    <property type="project" value="UniProtKB-UniRule"/>
</dbReference>
<keyword evidence="6" id="KW-0963">Cytoplasm</keyword>
<evidence type="ECO:0000256" key="4">
    <source>
        <dbReference type="ARBA" id="ARBA00023102"/>
    </source>
</evidence>
<dbReference type="Proteomes" id="UP000246278">
    <property type="component" value="Unassembled WGS sequence"/>
</dbReference>
<dbReference type="GO" id="GO:0004424">
    <property type="term" value="F:imidazoleglycerol-phosphate dehydratase activity"/>
    <property type="evidence" value="ECO:0007669"/>
    <property type="project" value="UniProtKB-UniRule"/>
</dbReference>
<dbReference type="Pfam" id="PF00475">
    <property type="entry name" value="IGPD"/>
    <property type="match status" value="1"/>
</dbReference>
<organism evidence="8 9">
    <name type="scientific">Prosthecochloris marina</name>
    <dbReference type="NCBI Taxonomy" id="2017681"/>
    <lineage>
        <taxon>Bacteria</taxon>
        <taxon>Pseudomonadati</taxon>
        <taxon>Chlorobiota</taxon>
        <taxon>Chlorobiia</taxon>
        <taxon>Chlorobiales</taxon>
        <taxon>Chlorobiaceae</taxon>
        <taxon>Prosthecochloris</taxon>
    </lineage>
</organism>
<dbReference type="RefSeq" id="WP_110023397.1">
    <property type="nucleotide sequence ID" value="NZ_PDNZ01000005.1"/>
</dbReference>
<comment type="pathway">
    <text evidence="1 6 7">Amino-acid biosynthesis; L-histidine biosynthesis; L-histidine from 5-phospho-alpha-D-ribose 1-diphosphate: step 6/9.</text>
</comment>